<evidence type="ECO:0000313" key="2">
    <source>
        <dbReference type="Proteomes" id="UP000179769"/>
    </source>
</evidence>
<dbReference type="OrthoDB" id="3539310at2"/>
<keyword evidence="2" id="KW-1185">Reference proteome</keyword>
<name>A0A1S1R5G6_9ACTN</name>
<accession>A0A1S1R5G6</accession>
<gene>
    <name evidence="1" type="ORF">BBK14_11210</name>
</gene>
<dbReference type="EMBL" id="MAXA01000047">
    <property type="protein sequence ID" value="OHV42183.1"/>
    <property type="molecule type" value="Genomic_DNA"/>
</dbReference>
<protein>
    <submittedName>
        <fullName evidence="1">Uncharacterized protein</fullName>
    </submittedName>
</protein>
<dbReference type="Proteomes" id="UP000179769">
    <property type="component" value="Unassembled WGS sequence"/>
</dbReference>
<dbReference type="AlphaFoldDB" id="A0A1S1R5G6"/>
<evidence type="ECO:0000313" key="1">
    <source>
        <dbReference type="EMBL" id="OHV42183.1"/>
    </source>
</evidence>
<comment type="caution">
    <text evidence="1">The sequence shown here is derived from an EMBL/GenBank/DDBJ whole genome shotgun (WGS) entry which is preliminary data.</text>
</comment>
<reference evidence="2" key="1">
    <citation type="submission" date="2016-07" db="EMBL/GenBank/DDBJ databases">
        <title>Frankia sp. NRRL B-16219 Genome sequencing.</title>
        <authorList>
            <person name="Ghodhbane-Gtari F."/>
            <person name="Swanson E."/>
            <person name="Gueddou A."/>
            <person name="Louati M."/>
            <person name="Nouioui I."/>
            <person name="Hezbri K."/>
            <person name="Abebe-Akele F."/>
            <person name="Simpson S."/>
            <person name="Morris K."/>
            <person name="Thomas K."/>
            <person name="Gtari M."/>
            <person name="Tisa L.S."/>
        </authorList>
    </citation>
    <scope>NUCLEOTIDE SEQUENCE [LARGE SCALE GENOMIC DNA]</scope>
    <source>
        <strain evidence="2">NRRL B-16219</strain>
    </source>
</reference>
<proteinExistence type="predicted"/>
<dbReference type="RefSeq" id="WP_071060204.1">
    <property type="nucleotide sequence ID" value="NZ_MAXA01000047.1"/>
</dbReference>
<organism evidence="1 2">
    <name type="scientific">Parafrankia soli</name>
    <dbReference type="NCBI Taxonomy" id="2599596"/>
    <lineage>
        <taxon>Bacteria</taxon>
        <taxon>Bacillati</taxon>
        <taxon>Actinomycetota</taxon>
        <taxon>Actinomycetes</taxon>
        <taxon>Frankiales</taxon>
        <taxon>Frankiaceae</taxon>
        <taxon>Parafrankia</taxon>
    </lineage>
</organism>
<sequence length="161" mass="15921">MAVTASGLFVATFIDVLDATQLAIDLSLATHKLALFSNSITPDFDASAANAAYGAGQYASNEVSGTGWAAGGVALSAAAAGATSTSPTLTGATGTMTYDMGDVAVSGTTLTSARCALLYADALAGNNAIVLVNFGADYSTSNGIFGITWAAGGVFSVDWTP</sequence>